<evidence type="ECO:0000256" key="1">
    <source>
        <dbReference type="ARBA" id="ARBA00023163"/>
    </source>
</evidence>
<dbReference type="InterPro" id="IPR036735">
    <property type="entry name" value="NGN_dom_sf"/>
</dbReference>
<protein>
    <submittedName>
        <fullName evidence="3">Transcription antitermination factor NusG</fullName>
    </submittedName>
</protein>
<comment type="caution">
    <text evidence="3">The sequence shown here is derived from an EMBL/GenBank/DDBJ whole genome shotgun (WGS) entry which is preliminary data.</text>
</comment>
<keyword evidence="1" id="KW-0804">Transcription</keyword>
<evidence type="ECO:0000313" key="3">
    <source>
        <dbReference type="EMBL" id="MBM7616193.1"/>
    </source>
</evidence>
<name>A0ABS2NTB2_9FIRM</name>
<gene>
    <name evidence="3" type="ORF">JOC73_002775</name>
</gene>
<accession>A0ABS2NTB2</accession>
<dbReference type="Proteomes" id="UP001314796">
    <property type="component" value="Unassembled WGS sequence"/>
</dbReference>
<keyword evidence="4" id="KW-1185">Reference proteome</keyword>
<evidence type="ECO:0000313" key="4">
    <source>
        <dbReference type="Proteomes" id="UP001314796"/>
    </source>
</evidence>
<dbReference type="EMBL" id="JAFBEE010000027">
    <property type="protein sequence ID" value="MBM7616193.1"/>
    <property type="molecule type" value="Genomic_DNA"/>
</dbReference>
<organism evidence="3 4">
    <name type="scientific">Alkaliphilus hydrothermalis</name>
    <dbReference type="NCBI Taxonomy" id="1482730"/>
    <lineage>
        <taxon>Bacteria</taxon>
        <taxon>Bacillati</taxon>
        <taxon>Bacillota</taxon>
        <taxon>Clostridia</taxon>
        <taxon>Peptostreptococcales</taxon>
        <taxon>Natronincolaceae</taxon>
        <taxon>Alkaliphilus</taxon>
    </lineage>
</organism>
<dbReference type="Pfam" id="PF02357">
    <property type="entry name" value="NusG"/>
    <property type="match status" value="1"/>
</dbReference>
<dbReference type="SUPFAM" id="SSF82679">
    <property type="entry name" value="N-utilization substance G protein NusG, N-terminal domain"/>
    <property type="match status" value="1"/>
</dbReference>
<reference evidence="3 4" key="1">
    <citation type="submission" date="2021-01" db="EMBL/GenBank/DDBJ databases">
        <title>Genomic Encyclopedia of Type Strains, Phase IV (KMG-IV): sequencing the most valuable type-strain genomes for metagenomic binning, comparative biology and taxonomic classification.</title>
        <authorList>
            <person name="Goeker M."/>
        </authorList>
    </citation>
    <scope>NUCLEOTIDE SEQUENCE [LARGE SCALE GENOMIC DNA]</scope>
    <source>
        <strain evidence="3 4">DSM 25890</strain>
    </source>
</reference>
<dbReference type="RefSeq" id="WP_243427987.1">
    <property type="nucleotide sequence ID" value="NZ_JAFBEE010000027.1"/>
</dbReference>
<feature type="domain" description="NusG-like N-terminal" evidence="2">
    <location>
        <begin position="1"/>
        <end position="41"/>
    </location>
</feature>
<evidence type="ECO:0000259" key="2">
    <source>
        <dbReference type="Pfam" id="PF02357"/>
    </source>
</evidence>
<proteinExistence type="predicted"/>
<dbReference type="InterPro" id="IPR006645">
    <property type="entry name" value="NGN-like_dom"/>
</dbReference>
<sequence length="43" mass="5271">MEWYVLFVESGKEEIVKNWLNFYFDKQSLHALIPKRKLVEKTL</sequence>